<dbReference type="AlphaFoldDB" id="A0A5C3MEH6"/>
<dbReference type="EMBL" id="ML213593">
    <property type="protein sequence ID" value="TFK42278.1"/>
    <property type="molecule type" value="Genomic_DNA"/>
</dbReference>
<dbReference type="Proteomes" id="UP000308652">
    <property type="component" value="Unassembled WGS sequence"/>
</dbReference>
<name>A0A5C3MEH6_9AGAR</name>
<organism evidence="1 2">
    <name type="scientific">Crucibulum laeve</name>
    <dbReference type="NCBI Taxonomy" id="68775"/>
    <lineage>
        <taxon>Eukaryota</taxon>
        <taxon>Fungi</taxon>
        <taxon>Dikarya</taxon>
        <taxon>Basidiomycota</taxon>
        <taxon>Agaricomycotina</taxon>
        <taxon>Agaricomycetes</taxon>
        <taxon>Agaricomycetidae</taxon>
        <taxon>Agaricales</taxon>
        <taxon>Agaricineae</taxon>
        <taxon>Nidulariaceae</taxon>
        <taxon>Crucibulum</taxon>
    </lineage>
</organism>
<protein>
    <submittedName>
        <fullName evidence="1">Uncharacterized protein</fullName>
    </submittedName>
</protein>
<evidence type="ECO:0000313" key="2">
    <source>
        <dbReference type="Proteomes" id="UP000308652"/>
    </source>
</evidence>
<sequence>MRGQHSRVRISRTEPIVEILTIPDNHWESRNRIPGIDKCRSGSRGAKATKRISWERNLGRLKLYNHRPRARTWRLTHPFSLSVLSFPRRCLLPYKGLSFRAEPPLFPTIVRFSHLHTIFYVLELADPVLVKPTSRELWSLKCGSSPQVPDS</sequence>
<keyword evidence="2" id="KW-1185">Reference proteome</keyword>
<accession>A0A5C3MEH6</accession>
<evidence type="ECO:0000313" key="1">
    <source>
        <dbReference type="EMBL" id="TFK42278.1"/>
    </source>
</evidence>
<reference evidence="1 2" key="1">
    <citation type="journal article" date="2019" name="Nat. Ecol. Evol.">
        <title>Megaphylogeny resolves global patterns of mushroom evolution.</title>
        <authorList>
            <person name="Varga T."/>
            <person name="Krizsan K."/>
            <person name="Foldi C."/>
            <person name="Dima B."/>
            <person name="Sanchez-Garcia M."/>
            <person name="Sanchez-Ramirez S."/>
            <person name="Szollosi G.J."/>
            <person name="Szarkandi J.G."/>
            <person name="Papp V."/>
            <person name="Albert L."/>
            <person name="Andreopoulos W."/>
            <person name="Angelini C."/>
            <person name="Antonin V."/>
            <person name="Barry K.W."/>
            <person name="Bougher N.L."/>
            <person name="Buchanan P."/>
            <person name="Buyck B."/>
            <person name="Bense V."/>
            <person name="Catcheside P."/>
            <person name="Chovatia M."/>
            <person name="Cooper J."/>
            <person name="Damon W."/>
            <person name="Desjardin D."/>
            <person name="Finy P."/>
            <person name="Geml J."/>
            <person name="Haridas S."/>
            <person name="Hughes K."/>
            <person name="Justo A."/>
            <person name="Karasinski D."/>
            <person name="Kautmanova I."/>
            <person name="Kiss B."/>
            <person name="Kocsube S."/>
            <person name="Kotiranta H."/>
            <person name="LaButti K.M."/>
            <person name="Lechner B.E."/>
            <person name="Liimatainen K."/>
            <person name="Lipzen A."/>
            <person name="Lukacs Z."/>
            <person name="Mihaltcheva S."/>
            <person name="Morgado L.N."/>
            <person name="Niskanen T."/>
            <person name="Noordeloos M.E."/>
            <person name="Ohm R.A."/>
            <person name="Ortiz-Santana B."/>
            <person name="Ovrebo C."/>
            <person name="Racz N."/>
            <person name="Riley R."/>
            <person name="Savchenko A."/>
            <person name="Shiryaev A."/>
            <person name="Soop K."/>
            <person name="Spirin V."/>
            <person name="Szebenyi C."/>
            <person name="Tomsovsky M."/>
            <person name="Tulloss R.E."/>
            <person name="Uehling J."/>
            <person name="Grigoriev I.V."/>
            <person name="Vagvolgyi C."/>
            <person name="Papp T."/>
            <person name="Martin F.M."/>
            <person name="Miettinen O."/>
            <person name="Hibbett D.S."/>
            <person name="Nagy L.G."/>
        </authorList>
    </citation>
    <scope>NUCLEOTIDE SEQUENCE [LARGE SCALE GENOMIC DNA]</scope>
    <source>
        <strain evidence="1 2">CBS 166.37</strain>
    </source>
</reference>
<proteinExistence type="predicted"/>
<gene>
    <name evidence="1" type="ORF">BDQ12DRAFT_359396</name>
</gene>